<dbReference type="InterPro" id="IPR051396">
    <property type="entry name" value="Bact_Antivir_Def_Nuclease"/>
</dbReference>
<sequence>MFLKEIYLKNFKCHERLFLDFSNPPELKQRIRKTTFLLGENGTGKSALLKAIALVTGGSNALSDIFGDIEEWIQNGKDYCEIAAVLTTAEGELRNISLRLERGSHLTDVVNKNRSTLELIDNAIKNADRNYFVIAYGASRRLNKSGDNYFPNHSQRSNSFRSTNIRSLFNPDALLVSLSNWAMELDYSQGTVGLQLIKDALDNFLLENVKFKAIDKEKGKIIFSTPDGDVPLEQLSDGYQNVAAWIGDLMYNLTRTFKDYKEPLKARGLLLIDEIDLHLHPKWQRQLHAFLKDKLPNFQIIATTHSPLTAQQAEENELYALKREDGKVDLIAFKGNPSKMLIHQLLMSPVFGLQTDESLIIQEAKAGVREYRAKGLKSQKDKNELAKYEELLDNTPFNVRENSLLSGKDISLLQEINSHLKPKDTSTDL</sequence>
<keyword evidence="3" id="KW-1185">Reference proteome</keyword>
<organism evidence="2 3">
    <name type="scientific">Adhaeribacter soli</name>
    <dbReference type="NCBI Taxonomy" id="2607655"/>
    <lineage>
        <taxon>Bacteria</taxon>
        <taxon>Pseudomonadati</taxon>
        <taxon>Bacteroidota</taxon>
        <taxon>Cytophagia</taxon>
        <taxon>Cytophagales</taxon>
        <taxon>Hymenobacteraceae</taxon>
        <taxon>Adhaeribacter</taxon>
    </lineage>
</organism>
<dbReference type="GO" id="GO:0016887">
    <property type="term" value="F:ATP hydrolysis activity"/>
    <property type="evidence" value="ECO:0007669"/>
    <property type="project" value="InterPro"/>
</dbReference>
<dbReference type="PANTHER" id="PTHR43581:SF2">
    <property type="entry name" value="EXCINUCLEASE ATPASE SUBUNIT"/>
    <property type="match status" value="1"/>
</dbReference>
<name>A0A5N1J2C8_9BACT</name>
<evidence type="ECO:0000313" key="2">
    <source>
        <dbReference type="EMBL" id="KAA9338782.1"/>
    </source>
</evidence>
<gene>
    <name evidence="2" type="ORF">F0P94_08255</name>
</gene>
<dbReference type="InterPro" id="IPR003593">
    <property type="entry name" value="AAA+_ATPase"/>
</dbReference>
<accession>A0A5N1J2C8</accession>
<dbReference type="InterPro" id="IPR027417">
    <property type="entry name" value="P-loop_NTPase"/>
</dbReference>
<dbReference type="InterPro" id="IPR003959">
    <property type="entry name" value="ATPase_AAA_core"/>
</dbReference>
<dbReference type="GO" id="GO:0005524">
    <property type="term" value="F:ATP binding"/>
    <property type="evidence" value="ECO:0007669"/>
    <property type="project" value="UniProtKB-KW"/>
</dbReference>
<dbReference type="SMART" id="SM00382">
    <property type="entry name" value="AAA"/>
    <property type="match status" value="1"/>
</dbReference>
<proteinExistence type="predicted"/>
<protein>
    <submittedName>
        <fullName evidence="2">ATP-binding protein</fullName>
    </submittedName>
</protein>
<dbReference type="Pfam" id="PF13304">
    <property type="entry name" value="AAA_21"/>
    <property type="match status" value="1"/>
</dbReference>
<keyword evidence="2" id="KW-0547">Nucleotide-binding</keyword>
<dbReference type="AlphaFoldDB" id="A0A5N1J2C8"/>
<dbReference type="Gene3D" id="3.40.50.300">
    <property type="entry name" value="P-loop containing nucleotide triphosphate hydrolases"/>
    <property type="match status" value="1"/>
</dbReference>
<comment type="caution">
    <text evidence="2">The sequence shown here is derived from an EMBL/GenBank/DDBJ whole genome shotgun (WGS) entry which is preliminary data.</text>
</comment>
<evidence type="ECO:0000313" key="3">
    <source>
        <dbReference type="Proteomes" id="UP000326570"/>
    </source>
</evidence>
<dbReference type="RefSeq" id="WP_150903416.1">
    <property type="nucleotide sequence ID" value="NZ_VTWT01000004.1"/>
</dbReference>
<feature type="domain" description="AAA+ ATPase" evidence="1">
    <location>
        <begin position="31"/>
        <end position="334"/>
    </location>
</feature>
<dbReference type="EMBL" id="VTWT01000004">
    <property type="protein sequence ID" value="KAA9338782.1"/>
    <property type="molecule type" value="Genomic_DNA"/>
</dbReference>
<keyword evidence="2" id="KW-0067">ATP-binding</keyword>
<evidence type="ECO:0000259" key="1">
    <source>
        <dbReference type="SMART" id="SM00382"/>
    </source>
</evidence>
<dbReference type="PANTHER" id="PTHR43581">
    <property type="entry name" value="ATP/GTP PHOSPHATASE"/>
    <property type="match status" value="1"/>
</dbReference>
<dbReference type="SUPFAM" id="SSF52540">
    <property type="entry name" value="P-loop containing nucleoside triphosphate hydrolases"/>
    <property type="match status" value="1"/>
</dbReference>
<reference evidence="2 3" key="1">
    <citation type="submission" date="2019-09" db="EMBL/GenBank/DDBJ databases">
        <title>Genome sequence of Adhaeribacter sp. M2.</title>
        <authorList>
            <person name="Srinivasan S."/>
        </authorList>
    </citation>
    <scope>NUCLEOTIDE SEQUENCE [LARGE SCALE GENOMIC DNA]</scope>
    <source>
        <strain evidence="2 3">M2</strain>
    </source>
</reference>
<dbReference type="Proteomes" id="UP000326570">
    <property type="component" value="Unassembled WGS sequence"/>
</dbReference>